<accession>A0A197KCJ8</accession>
<keyword evidence="2" id="KW-1185">Reference proteome</keyword>
<dbReference type="SUPFAM" id="SSF52058">
    <property type="entry name" value="L domain-like"/>
    <property type="match status" value="1"/>
</dbReference>
<dbReference type="InterPro" id="IPR032675">
    <property type="entry name" value="LRR_dom_sf"/>
</dbReference>
<dbReference type="EMBL" id="KV442014">
    <property type="protein sequence ID" value="OAQ35432.1"/>
    <property type="molecule type" value="Genomic_DNA"/>
</dbReference>
<organism evidence="1 2">
    <name type="scientific">Linnemannia elongata AG-77</name>
    <dbReference type="NCBI Taxonomy" id="1314771"/>
    <lineage>
        <taxon>Eukaryota</taxon>
        <taxon>Fungi</taxon>
        <taxon>Fungi incertae sedis</taxon>
        <taxon>Mucoromycota</taxon>
        <taxon>Mortierellomycotina</taxon>
        <taxon>Mortierellomycetes</taxon>
        <taxon>Mortierellales</taxon>
        <taxon>Mortierellaceae</taxon>
        <taxon>Linnemannia</taxon>
    </lineage>
</organism>
<sequence>MPIPDPDCWELIFLELNYDQGTLFNVMLVNRALFYIAGSILFKQTQSFEKVSAKFDRMPSLHLCIDRLSKLQTLLLRPCHAILGQEQIQQAIAFIQDHQSRFPGLLKTVEFDPPGAHWDVFVDLQLQLDWTSARDNIIDAARDNMFPPAAIQRHDVDPDNTHNPDGIMVTEFISEDSHLKICSDVDQQPYHPPCPSKIRTLVLDRLQELKVTNYWGRISNERRRCTRTLTYLLPNTEEKNAVAPDETLSDEQRPRPVWKMHIEYHNLSICPEYLSDMYPNLQTLILNSNSNEVLNLWQAPRNLRILRAHDAYAKSLDPRSLQHLVFLEELELLDNQEPDDPFDDVQFLADLFDGEPFPDDSIPRIDSTGWHLPRLRICKLGGYVASQIQGHILRIAPGLQELEFNGGLEKECAQPRHAYVLAPIVIITTVGVTTPDWISTTGWNQSRRSEDISLSYSPHFQRHPVARTQGSNTL</sequence>
<reference evidence="1 2" key="1">
    <citation type="submission" date="2016-05" db="EMBL/GenBank/DDBJ databases">
        <title>Genome sequencing reveals origins of a unique bacterial endosymbiosis in the earliest lineages of terrestrial Fungi.</title>
        <authorList>
            <consortium name="DOE Joint Genome Institute"/>
            <person name="Uehling J."/>
            <person name="Gryganskyi A."/>
            <person name="Hameed K."/>
            <person name="Tschaplinski T."/>
            <person name="Misztal P."/>
            <person name="Wu S."/>
            <person name="Desiro A."/>
            <person name="Vande Pol N."/>
            <person name="Du Z.-Y."/>
            <person name="Zienkiewicz A."/>
            <person name="Zienkiewicz K."/>
            <person name="Morin E."/>
            <person name="Tisserant E."/>
            <person name="Splivallo R."/>
            <person name="Hainaut M."/>
            <person name="Henrissat B."/>
            <person name="Ohm R."/>
            <person name="Kuo A."/>
            <person name="Yan J."/>
            <person name="Lipzen A."/>
            <person name="Nolan M."/>
            <person name="Labutti K."/>
            <person name="Barry K."/>
            <person name="Goldstein A."/>
            <person name="Labbe J."/>
            <person name="Schadt C."/>
            <person name="Tuskan G."/>
            <person name="Grigoriev I."/>
            <person name="Martin F."/>
            <person name="Vilgalys R."/>
            <person name="Bonito G."/>
        </authorList>
    </citation>
    <scope>NUCLEOTIDE SEQUENCE [LARGE SCALE GENOMIC DNA]</scope>
    <source>
        <strain evidence="1 2">AG-77</strain>
    </source>
</reference>
<dbReference type="AlphaFoldDB" id="A0A197KCJ8"/>
<gene>
    <name evidence="1" type="ORF">K457DRAFT_13345</name>
</gene>
<dbReference type="OrthoDB" id="10350477at2759"/>
<dbReference type="Gene3D" id="3.80.10.10">
    <property type="entry name" value="Ribonuclease Inhibitor"/>
    <property type="match status" value="1"/>
</dbReference>
<protein>
    <submittedName>
        <fullName evidence="1">Uncharacterized protein</fullName>
    </submittedName>
</protein>
<proteinExistence type="predicted"/>
<dbReference type="Proteomes" id="UP000078512">
    <property type="component" value="Unassembled WGS sequence"/>
</dbReference>
<evidence type="ECO:0000313" key="2">
    <source>
        <dbReference type="Proteomes" id="UP000078512"/>
    </source>
</evidence>
<name>A0A197KCJ8_9FUNG</name>
<evidence type="ECO:0000313" key="1">
    <source>
        <dbReference type="EMBL" id="OAQ35432.1"/>
    </source>
</evidence>